<organism evidence="2 4">
    <name type="scientific">Chryseobacterium vrystaatense</name>
    <dbReference type="NCBI Taxonomy" id="307480"/>
    <lineage>
        <taxon>Bacteria</taxon>
        <taxon>Pseudomonadati</taxon>
        <taxon>Bacteroidota</taxon>
        <taxon>Flavobacteriia</taxon>
        <taxon>Flavobacteriales</taxon>
        <taxon>Weeksellaceae</taxon>
        <taxon>Chryseobacterium group</taxon>
        <taxon>Chryseobacterium</taxon>
    </lineage>
</organism>
<reference evidence="1 3" key="1">
    <citation type="submission" date="2014-07" db="EMBL/GenBank/DDBJ databases">
        <title>Genome of Chryseobacterium vrystaatense LMG 22846.</title>
        <authorList>
            <person name="Pipes S.E."/>
            <person name="Stropko S.J."/>
            <person name="Newman J.D."/>
        </authorList>
    </citation>
    <scope>NUCLEOTIDE SEQUENCE [LARGE SCALE GENOMIC DNA]</scope>
    <source>
        <strain evidence="1 3">LMG 22846</strain>
    </source>
</reference>
<evidence type="ECO:0000313" key="2">
    <source>
        <dbReference type="EMBL" id="SHE73562.1"/>
    </source>
</evidence>
<evidence type="ECO:0000313" key="4">
    <source>
        <dbReference type="Proteomes" id="UP000184108"/>
    </source>
</evidence>
<proteinExistence type="predicted"/>
<sequence length="144" mass="16783">MKNIVIVFLLLILTSCSKNEDYQIINDFLETDNSKLKNLSNEPYYLEKSLKHWKEKEFADLHFTIKRNENYTIDTSLIKNKLSDKSTFKTKISRPLISNDAKKALIGVEKTWGSYEDLTIYLLKESENGWVLETSITSTRTLSH</sequence>
<gene>
    <name evidence="1" type="ORF">IW16_01440</name>
    <name evidence="2" type="ORF">SAMN02787073_1007</name>
</gene>
<accession>A0A1M4VXX3</accession>
<evidence type="ECO:0000313" key="1">
    <source>
        <dbReference type="EMBL" id="KFF27911.1"/>
    </source>
</evidence>
<keyword evidence="3" id="KW-1185">Reference proteome</keyword>
<dbReference type="AlphaFoldDB" id="A0A1M4VXX3"/>
<reference evidence="2" key="2">
    <citation type="submission" date="2016-11" db="EMBL/GenBank/DDBJ databases">
        <authorList>
            <person name="Jaros S."/>
            <person name="Januszkiewicz K."/>
            <person name="Wedrychowicz H."/>
        </authorList>
    </citation>
    <scope>NUCLEOTIDE SEQUENCE [LARGE SCALE GENOMIC DNA]</scope>
    <source>
        <strain evidence="2">YR203</strain>
    </source>
</reference>
<dbReference type="OrthoDB" id="1265639at2"/>
<dbReference type="RefSeq" id="WP_034738949.1">
    <property type="nucleotide sequence ID" value="NZ_FQVE01000001.1"/>
</dbReference>
<dbReference type="EMBL" id="FQVE01000001">
    <property type="protein sequence ID" value="SHE73562.1"/>
    <property type="molecule type" value="Genomic_DNA"/>
</dbReference>
<dbReference type="Proteomes" id="UP000184108">
    <property type="component" value="Unassembled WGS sequence"/>
</dbReference>
<dbReference type="PROSITE" id="PS51257">
    <property type="entry name" value="PROKAR_LIPOPROTEIN"/>
    <property type="match status" value="1"/>
</dbReference>
<evidence type="ECO:0000313" key="3">
    <source>
        <dbReference type="Proteomes" id="UP000028719"/>
    </source>
</evidence>
<name>A0A1M4VXX3_9FLAO</name>
<dbReference type="Proteomes" id="UP000028719">
    <property type="component" value="Unassembled WGS sequence"/>
</dbReference>
<protein>
    <recommendedName>
        <fullName evidence="5">Lumazine-binding</fullName>
    </recommendedName>
</protein>
<reference evidence="4" key="3">
    <citation type="submission" date="2016-11" db="EMBL/GenBank/DDBJ databases">
        <authorList>
            <person name="Varghese N."/>
            <person name="Submissions S."/>
        </authorList>
    </citation>
    <scope>NUCLEOTIDE SEQUENCE [LARGE SCALE GENOMIC DNA]</scope>
    <source>
        <strain evidence="4">YR203</strain>
    </source>
</reference>
<evidence type="ECO:0008006" key="5">
    <source>
        <dbReference type="Google" id="ProtNLM"/>
    </source>
</evidence>
<dbReference type="EMBL" id="JPRI01000001">
    <property type="protein sequence ID" value="KFF27911.1"/>
    <property type="molecule type" value="Genomic_DNA"/>
</dbReference>